<keyword evidence="1" id="KW-0812">Transmembrane</keyword>
<reference evidence="2" key="1">
    <citation type="submission" date="2021-05" db="EMBL/GenBank/DDBJ databases">
        <authorList>
            <person name="Alioto T."/>
            <person name="Alioto T."/>
            <person name="Gomez Garrido J."/>
        </authorList>
    </citation>
    <scope>NUCLEOTIDE SEQUENCE</scope>
</reference>
<evidence type="ECO:0000256" key="1">
    <source>
        <dbReference type="SAM" id="Phobius"/>
    </source>
</evidence>
<keyword evidence="1" id="KW-0472">Membrane</keyword>
<dbReference type="AlphaFoldDB" id="A0A8D8Y675"/>
<feature type="transmembrane region" description="Helical" evidence="1">
    <location>
        <begin position="69"/>
        <end position="89"/>
    </location>
</feature>
<organism evidence="2">
    <name type="scientific">Cacopsylla melanoneura</name>
    <dbReference type="NCBI Taxonomy" id="428564"/>
    <lineage>
        <taxon>Eukaryota</taxon>
        <taxon>Metazoa</taxon>
        <taxon>Ecdysozoa</taxon>
        <taxon>Arthropoda</taxon>
        <taxon>Hexapoda</taxon>
        <taxon>Insecta</taxon>
        <taxon>Pterygota</taxon>
        <taxon>Neoptera</taxon>
        <taxon>Paraneoptera</taxon>
        <taxon>Hemiptera</taxon>
        <taxon>Sternorrhyncha</taxon>
        <taxon>Psylloidea</taxon>
        <taxon>Psyllidae</taxon>
        <taxon>Psyllinae</taxon>
        <taxon>Cacopsylla</taxon>
    </lineage>
</organism>
<name>A0A8D8Y675_9HEMI</name>
<evidence type="ECO:0000313" key="2">
    <source>
        <dbReference type="EMBL" id="CAG6719645.1"/>
    </source>
</evidence>
<accession>A0A8D8Y675</accession>
<sequence length="120" mass="14508">MKSCREHIFNHNDICVQMVVDFSMIKFRKEFQNPIMCLPFHRIFFHLSVVIFGTFVQRKCRIRFNGVELFFGLLSFICRMVPRMSMLFLVNFSNFSVTDFVFELFDFVRILFVFIQTESF</sequence>
<dbReference type="EMBL" id="HBUF01359181">
    <property type="protein sequence ID" value="CAG6719645.1"/>
    <property type="molecule type" value="Transcribed_RNA"/>
</dbReference>
<protein>
    <submittedName>
        <fullName evidence="2">Uncharacterized protein</fullName>
    </submittedName>
</protein>
<proteinExistence type="predicted"/>
<keyword evidence="1" id="KW-1133">Transmembrane helix</keyword>